<evidence type="ECO:0000256" key="2">
    <source>
        <dbReference type="ARBA" id="ARBA00022525"/>
    </source>
</evidence>
<accession>A0A7C8ZNH2</accession>
<sequence length="276" mass="30134">MASSHHLVVASVVLLLMATCSSAYEGPLGYYCNKNSGMADGGPVAANINNLLAGWTQVFKGGARFIASSYGTGENIVYGLAQCREDVDDKDCSECIEVATQRIRDSCPDKPDAQIWYNSCLLTYSPDKFFGNFDTSNRVFTVPNYKDVDDPQALREALRILFALLIGDAIDANNRGFATGQVRLSESNTLHGMAQCTLDLSSSACAQCLDVATKHFEMYCGHSIGCRVFYSSCAVRYELGPFIHLLDGFHKIPGQAMEKSIIDRENKSSSLGRETL</sequence>
<dbReference type="AlphaFoldDB" id="A0A7C8ZNH2"/>
<protein>
    <recommendedName>
        <fullName evidence="7">Gnk2-homologous domain-containing protein</fullName>
    </recommendedName>
</protein>
<dbReference type="EMBL" id="GISG01146860">
    <property type="protein sequence ID" value="MBA4646571.1"/>
    <property type="molecule type" value="Transcribed_RNA"/>
</dbReference>
<reference evidence="8" key="2">
    <citation type="submission" date="2020-07" db="EMBL/GenBank/DDBJ databases">
        <authorList>
            <person name="Vera ALvarez R."/>
            <person name="Arias-Moreno D.M."/>
            <person name="Jimenez-Jacinto V."/>
            <person name="Jimenez-Bremont J.F."/>
            <person name="Swaminathan K."/>
            <person name="Moose S.P."/>
            <person name="Guerrero-Gonzalez M.L."/>
            <person name="Marino-Ramirez L."/>
            <person name="Landsman D."/>
            <person name="Rodriguez-Kessler M."/>
            <person name="Delgado-Sanchez P."/>
        </authorList>
    </citation>
    <scope>NUCLEOTIDE SEQUENCE</scope>
    <source>
        <tissue evidence="8">Cladode</tissue>
    </source>
</reference>
<feature type="domain" description="Gnk2-homologous" evidence="7">
    <location>
        <begin position="25"/>
        <end position="129"/>
    </location>
</feature>
<evidence type="ECO:0000256" key="4">
    <source>
        <dbReference type="ARBA" id="ARBA00022737"/>
    </source>
</evidence>
<evidence type="ECO:0000256" key="5">
    <source>
        <dbReference type="ARBA" id="ARBA00038515"/>
    </source>
</evidence>
<keyword evidence="4" id="KW-0677">Repeat</keyword>
<comment type="similarity">
    <text evidence="5">Belongs to the cysteine-rich repeat secretory protein family.</text>
</comment>
<feature type="chain" id="PRO_5028020532" description="Gnk2-homologous domain-containing protein" evidence="6">
    <location>
        <begin position="24"/>
        <end position="276"/>
    </location>
</feature>
<dbReference type="PROSITE" id="PS51473">
    <property type="entry name" value="GNK2"/>
    <property type="match status" value="2"/>
</dbReference>
<evidence type="ECO:0000256" key="3">
    <source>
        <dbReference type="ARBA" id="ARBA00022729"/>
    </source>
</evidence>
<evidence type="ECO:0000256" key="6">
    <source>
        <dbReference type="SAM" id="SignalP"/>
    </source>
</evidence>
<dbReference type="GO" id="GO:0005576">
    <property type="term" value="C:extracellular region"/>
    <property type="evidence" value="ECO:0007669"/>
    <property type="project" value="UniProtKB-SubCell"/>
</dbReference>
<keyword evidence="2" id="KW-0964">Secreted</keyword>
<evidence type="ECO:0000259" key="7">
    <source>
        <dbReference type="PROSITE" id="PS51473"/>
    </source>
</evidence>
<dbReference type="InterPro" id="IPR002902">
    <property type="entry name" value="GNK2"/>
</dbReference>
<name>A0A7C8ZNH2_OPUST</name>
<feature type="domain" description="Gnk2-homologous" evidence="7">
    <location>
        <begin position="136"/>
        <end position="242"/>
    </location>
</feature>
<dbReference type="Gene3D" id="3.30.430.20">
    <property type="entry name" value="Gnk2 domain, C-X8-C-X2-C motif"/>
    <property type="match status" value="2"/>
</dbReference>
<reference evidence="8" key="1">
    <citation type="journal article" date="2013" name="J. Plant Res.">
        <title>Effect of fungi and light on seed germination of three Opuntia species from semiarid lands of central Mexico.</title>
        <authorList>
            <person name="Delgado-Sanchez P."/>
            <person name="Jimenez-Bremont J.F."/>
            <person name="Guerrero-Gonzalez Mde L."/>
            <person name="Flores J."/>
        </authorList>
    </citation>
    <scope>NUCLEOTIDE SEQUENCE</scope>
    <source>
        <tissue evidence="8">Cladode</tissue>
    </source>
</reference>
<dbReference type="Pfam" id="PF01657">
    <property type="entry name" value="Stress-antifung"/>
    <property type="match status" value="2"/>
</dbReference>
<dbReference type="PANTHER" id="PTHR32411:SF55">
    <property type="entry name" value="CYSTEINE-RICH REPEAT SECRETORY PROTEIN 55"/>
    <property type="match status" value="1"/>
</dbReference>
<dbReference type="InterPro" id="IPR038408">
    <property type="entry name" value="GNK2_sf"/>
</dbReference>
<feature type="signal peptide" evidence="6">
    <location>
        <begin position="1"/>
        <end position="23"/>
    </location>
</feature>
<dbReference type="CDD" id="cd23509">
    <property type="entry name" value="Gnk2-like"/>
    <property type="match status" value="2"/>
</dbReference>
<comment type="subcellular location">
    <subcellularLocation>
        <location evidence="1">Secreted</location>
    </subcellularLocation>
</comment>
<proteinExistence type="inferred from homology"/>
<organism evidence="8">
    <name type="scientific">Opuntia streptacantha</name>
    <name type="common">Prickly pear cactus</name>
    <name type="synonym">Opuntia cardona</name>
    <dbReference type="NCBI Taxonomy" id="393608"/>
    <lineage>
        <taxon>Eukaryota</taxon>
        <taxon>Viridiplantae</taxon>
        <taxon>Streptophyta</taxon>
        <taxon>Embryophyta</taxon>
        <taxon>Tracheophyta</taxon>
        <taxon>Spermatophyta</taxon>
        <taxon>Magnoliopsida</taxon>
        <taxon>eudicotyledons</taxon>
        <taxon>Gunneridae</taxon>
        <taxon>Pentapetalae</taxon>
        <taxon>Caryophyllales</taxon>
        <taxon>Cactineae</taxon>
        <taxon>Cactaceae</taxon>
        <taxon>Opuntioideae</taxon>
        <taxon>Opuntia</taxon>
    </lineage>
</organism>
<evidence type="ECO:0000313" key="8">
    <source>
        <dbReference type="EMBL" id="MBA4646571.1"/>
    </source>
</evidence>
<keyword evidence="3 6" id="KW-0732">Signal</keyword>
<dbReference type="InterPro" id="IPR050581">
    <property type="entry name" value="CRR_secretory_protein"/>
</dbReference>
<dbReference type="PANTHER" id="PTHR32411">
    <property type="entry name" value="CYSTEINE-RICH REPEAT SECRETORY PROTEIN 38-RELATED"/>
    <property type="match status" value="1"/>
</dbReference>
<evidence type="ECO:0000256" key="1">
    <source>
        <dbReference type="ARBA" id="ARBA00004613"/>
    </source>
</evidence>